<dbReference type="EnsemblMetazoa" id="OVOC12934.1">
    <property type="protein sequence ID" value="OVOC12934.1"/>
    <property type="gene ID" value="WBGene00249743"/>
</dbReference>
<protein>
    <submittedName>
        <fullName evidence="2">Uncharacterized protein</fullName>
    </submittedName>
</protein>
<reference evidence="2" key="2">
    <citation type="submission" date="2022-06" db="UniProtKB">
        <authorList>
            <consortium name="EnsemblMetazoa"/>
        </authorList>
    </citation>
    <scope>IDENTIFICATION</scope>
</reference>
<evidence type="ECO:0000313" key="3">
    <source>
        <dbReference type="Proteomes" id="UP000024404"/>
    </source>
</evidence>
<keyword evidence="1" id="KW-0732">Signal</keyword>
<reference evidence="3" key="1">
    <citation type="submission" date="2013-10" db="EMBL/GenBank/DDBJ databases">
        <title>Genome sequencing of Onchocerca volvulus.</title>
        <authorList>
            <person name="Cotton J."/>
            <person name="Tsai J."/>
            <person name="Stanley E."/>
            <person name="Tracey A."/>
            <person name="Holroyd N."/>
            <person name="Lustigman S."/>
            <person name="Berriman M."/>
        </authorList>
    </citation>
    <scope>NUCLEOTIDE SEQUENCE</scope>
</reference>
<proteinExistence type="predicted"/>
<evidence type="ECO:0000256" key="1">
    <source>
        <dbReference type="SAM" id="SignalP"/>
    </source>
</evidence>
<name>A0A8R1TNI5_ONCVO</name>
<evidence type="ECO:0000313" key="2">
    <source>
        <dbReference type="EnsemblMetazoa" id="OVOC12934.1"/>
    </source>
</evidence>
<sequence>MIARTWKFAEVKEILFALLLISLCSIAINGAPINMTPTEQTNGSNETNEHLSVVLRSYPLLKRLTQYFGTLNNKDLLSARGLVLCSRFVNLLLNFDLFPTIFFQ</sequence>
<dbReference type="Proteomes" id="UP000024404">
    <property type="component" value="Unassembled WGS sequence"/>
</dbReference>
<organism evidence="2 3">
    <name type="scientific">Onchocerca volvulus</name>
    <dbReference type="NCBI Taxonomy" id="6282"/>
    <lineage>
        <taxon>Eukaryota</taxon>
        <taxon>Metazoa</taxon>
        <taxon>Ecdysozoa</taxon>
        <taxon>Nematoda</taxon>
        <taxon>Chromadorea</taxon>
        <taxon>Rhabditida</taxon>
        <taxon>Spirurina</taxon>
        <taxon>Spiruromorpha</taxon>
        <taxon>Filarioidea</taxon>
        <taxon>Onchocercidae</taxon>
        <taxon>Onchocerca</taxon>
    </lineage>
</organism>
<feature type="signal peptide" evidence="1">
    <location>
        <begin position="1"/>
        <end position="30"/>
    </location>
</feature>
<feature type="chain" id="PRO_5035921002" evidence="1">
    <location>
        <begin position="31"/>
        <end position="104"/>
    </location>
</feature>
<accession>A0A8R1TNI5</accession>
<dbReference type="AlphaFoldDB" id="A0A8R1TNI5"/>
<keyword evidence="3" id="KW-1185">Reference proteome</keyword>
<dbReference type="EMBL" id="CMVM020000987">
    <property type="status" value="NOT_ANNOTATED_CDS"/>
    <property type="molecule type" value="Genomic_DNA"/>
</dbReference>